<evidence type="ECO:0000256" key="4">
    <source>
        <dbReference type="ARBA" id="ARBA00023306"/>
    </source>
</evidence>
<dbReference type="FunFam" id="3.30.1490.110:FF:000003">
    <property type="entry name" value="Cell division protein FtsA"/>
    <property type="match status" value="1"/>
</dbReference>
<keyword evidence="3 5" id="KW-0472">Membrane</keyword>
<evidence type="ECO:0000256" key="7">
    <source>
        <dbReference type="SAM" id="MobiDB-lite"/>
    </source>
</evidence>
<feature type="region of interest" description="Disordered" evidence="7">
    <location>
        <begin position="384"/>
        <end position="415"/>
    </location>
</feature>
<evidence type="ECO:0000313" key="10">
    <source>
        <dbReference type="Proteomes" id="UP000447833"/>
    </source>
</evidence>
<comment type="function">
    <text evidence="5 6">Cell division protein that is involved in the assembly of the Z ring. May serve as a membrane anchor for the Z ring.</text>
</comment>
<dbReference type="InterPro" id="IPR003494">
    <property type="entry name" value="SHS2_FtsA"/>
</dbReference>
<dbReference type="Gene3D" id="3.30.1490.110">
    <property type="match status" value="1"/>
</dbReference>
<keyword evidence="4 5" id="KW-0131">Cell cycle</keyword>
<gene>
    <name evidence="5 9" type="primary">ftsA</name>
    <name evidence="9" type="ORF">GLW07_10075</name>
</gene>
<dbReference type="Proteomes" id="UP000447833">
    <property type="component" value="Unassembled WGS sequence"/>
</dbReference>
<keyword evidence="1 5" id="KW-1003">Cell membrane</keyword>
<comment type="subcellular location">
    <subcellularLocation>
        <location evidence="5">Cell membrane</location>
        <topology evidence="5">Peripheral membrane protein</topology>
        <orientation evidence="5">Cytoplasmic side</orientation>
    </subcellularLocation>
    <text evidence="5">Localizes to the Z ring in an FtsZ-dependent manner. Targeted to the membrane through a conserved C-terminal amphipathic helix.</text>
</comment>
<dbReference type="Pfam" id="PF14450">
    <property type="entry name" value="FtsA"/>
    <property type="match status" value="1"/>
</dbReference>
<dbReference type="GO" id="GO:0043093">
    <property type="term" value="P:FtsZ-dependent cytokinesis"/>
    <property type="evidence" value="ECO:0007669"/>
    <property type="project" value="UniProtKB-UniRule"/>
</dbReference>
<keyword evidence="2 5" id="KW-0132">Cell division</keyword>
<dbReference type="GO" id="GO:0032153">
    <property type="term" value="C:cell division site"/>
    <property type="evidence" value="ECO:0007669"/>
    <property type="project" value="UniProtKB-UniRule"/>
</dbReference>
<evidence type="ECO:0000256" key="5">
    <source>
        <dbReference type="HAMAP-Rule" id="MF_02033"/>
    </source>
</evidence>
<comment type="similarity">
    <text evidence="5 6">Belongs to the FtsA/MreB family.</text>
</comment>
<accession>A0A845EYU0</accession>
<evidence type="ECO:0000259" key="8">
    <source>
        <dbReference type="SMART" id="SM00842"/>
    </source>
</evidence>
<dbReference type="InterPro" id="IPR020823">
    <property type="entry name" value="Cell_div_FtsA"/>
</dbReference>
<name>A0A845EYU0_9BACL</name>
<reference evidence="9 10" key="1">
    <citation type="submission" date="2019-11" db="EMBL/GenBank/DDBJ databases">
        <title>Genome sequences of 17 halophilic strains isolated from different environments.</title>
        <authorList>
            <person name="Furrow R.E."/>
        </authorList>
    </citation>
    <scope>NUCLEOTIDE SEQUENCE [LARGE SCALE GENOMIC DNA]</scope>
    <source>
        <strain evidence="9 10">22506_14_FS</strain>
    </source>
</reference>
<dbReference type="SUPFAM" id="SSF53067">
    <property type="entry name" value="Actin-like ATPase domain"/>
    <property type="match status" value="2"/>
</dbReference>
<comment type="caution">
    <text evidence="9">The sequence shown here is derived from an EMBL/GenBank/DDBJ whole genome shotgun (WGS) entry which is preliminary data.</text>
</comment>
<protein>
    <recommendedName>
        <fullName evidence="5 6">Cell division protein FtsA</fullName>
    </recommendedName>
</protein>
<dbReference type="NCBIfam" id="TIGR01174">
    <property type="entry name" value="ftsA"/>
    <property type="match status" value="1"/>
</dbReference>
<dbReference type="SMART" id="SM00842">
    <property type="entry name" value="FtsA"/>
    <property type="match status" value="1"/>
</dbReference>
<evidence type="ECO:0000256" key="1">
    <source>
        <dbReference type="ARBA" id="ARBA00022475"/>
    </source>
</evidence>
<dbReference type="PANTHER" id="PTHR32432">
    <property type="entry name" value="CELL DIVISION PROTEIN FTSA-RELATED"/>
    <property type="match status" value="1"/>
</dbReference>
<sequence>MNSNEIYVSLDIGTSNVKVIIGQMTNDSLNILGVGSAPSDGIRKGSIVDIDETVRSIKQAVENAERMVGLSVRSVIVGINGNHVQLQPCHGVVAVSSEDREIHDEDIARVIDAAQVVSIPPEREIIDVIPGQFVVDGLDGITDPRGMIGVRLEMEGTIITGSKTVLHNLLRCVEKAGLEIADICLQPLACGSMALSKDERNLGVALVNMGAGSTTISIFEEGNLKATSVLQIGGDHVTKDISIGLRTTTEEAERIKIKHGNAFVDLASEEEAFTVSTIGSSAEQEFNQYELAHIIEPRIEEMLELIEDEIKRMGIRELPGGFVLTGGMVGMDGVLELAREILQHNVRVAVPDYIGVREPQYTTGIGLIQFTYKNVKIQGKEVAASLNPEEEVKPKRRTKAEPQPGEKSSSPGMKEKVKNFFNLFVE</sequence>
<evidence type="ECO:0000256" key="2">
    <source>
        <dbReference type="ARBA" id="ARBA00022618"/>
    </source>
</evidence>
<dbReference type="CDD" id="cd24048">
    <property type="entry name" value="ASKHA_NBD_FtsA"/>
    <property type="match status" value="1"/>
</dbReference>
<dbReference type="EMBL" id="WMEY01000003">
    <property type="protein sequence ID" value="MYL63699.1"/>
    <property type="molecule type" value="Genomic_DNA"/>
</dbReference>
<dbReference type="Pfam" id="PF02491">
    <property type="entry name" value="SHS2_FTSA"/>
    <property type="match status" value="1"/>
</dbReference>
<dbReference type="GO" id="GO:0009898">
    <property type="term" value="C:cytoplasmic side of plasma membrane"/>
    <property type="evidence" value="ECO:0007669"/>
    <property type="project" value="UniProtKB-UniRule"/>
</dbReference>
<dbReference type="AlphaFoldDB" id="A0A845EYU0"/>
<dbReference type="HAMAP" id="MF_02033">
    <property type="entry name" value="FtsA"/>
    <property type="match status" value="1"/>
</dbReference>
<feature type="domain" description="SHS2" evidence="8">
    <location>
        <begin position="7"/>
        <end position="194"/>
    </location>
</feature>
<dbReference type="RefSeq" id="WP_098443304.1">
    <property type="nucleotide sequence ID" value="NZ_JAIVAE010000002.1"/>
</dbReference>
<dbReference type="PIRSF" id="PIRSF003101">
    <property type="entry name" value="FtsA"/>
    <property type="match status" value="1"/>
</dbReference>
<dbReference type="InterPro" id="IPR050696">
    <property type="entry name" value="FtsA/MreB"/>
</dbReference>
<dbReference type="PANTHER" id="PTHR32432:SF4">
    <property type="entry name" value="CELL DIVISION PROTEIN FTSA"/>
    <property type="match status" value="1"/>
</dbReference>
<dbReference type="InterPro" id="IPR043129">
    <property type="entry name" value="ATPase_NBD"/>
</dbReference>
<evidence type="ECO:0000313" key="9">
    <source>
        <dbReference type="EMBL" id="MYL63699.1"/>
    </source>
</evidence>
<evidence type="ECO:0000256" key="3">
    <source>
        <dbReference type="ARBA" id="ARBA00023136"/>
    </source>
</evidence>
<evidence type="ECO:0000256" key="6">
    <source>
        <dbReference type="PIRNR" id="PIRNR003101"/>
    </source>
</evidence>
<dbReference type="Gene3D" id="3.30.420.40">
    <property type="match status" value="2"/>
</dbReference>
<proteinExistence type="inferred from homology"/>
<organism evidence="9 10">
    <name type="scientific">Guptibacillus hwajinpoensis</name>
    <dbReference type="NCBI Taxonomy" id="208199"/>
    <lineage>
        <taxon>Bacteria</taxon>
        <taxon>Bacillati</taxon>
        <taxon>Bacillota</taxon>
        <taxon>Bacilli</taxon>
        <taxon>Bacillales</taxon>
        <taxon>Guptibacillaceae</taxon>
        <taxon>Guptibacillus</taxon>
    </lineage>
</organism>
<comment type="subunit">
    <text evidence="5">Self-interacts. Interacts with FtsZ.</text>
</comment>